<reference evidence="1 2" key="1">
    <citation type="journal article" date="2019" name="Commun. Biol.">
        <title>The bagworm genome reveals a unique fibroin gene that provides high tensile strength.</title>
        <authorList>
            <person name="Kono N."/>
            <person name="Nakamura H."/>
            <person name="Ohtoshi R."/>
            <person name="Tomita M."/>
            <person name="Numata K."/>
            <person name="Arakawa K."/>
        </authorList>
    </citation>
    <scope>NUCLEOTIDE SEQUENCE [LARGE SCALE GENOMIC DNA]</scope>
</reference>
<feature type="non-terminal residue" evidence="1">
    <location>
        <position position="43"/>
    </location>
</feature>
<comment type="caution">
    <text evidence="1">The sequence shown here is derived from an EMBL/GenBank/DDBJ whole genome shotgun (WGS) entry which is preliminary data.</text>
</comment>
<gene>
    <name evidence="1" type="ORF">EVAR_10562_1</name>
</gene>
<name>A0A4C1U1W7_EUMVA</name>
<dbReference type="Proteomes" id="UP000299102">
    <property type="component" value="Unassembled WGS sequence"/>
</dbReference>
<organism evidence="1 2">
    <name type="scientific">Eumeta variegata</name>
    <name type="common">Bagworm moth</name>
    <name type="synonym">Eumeta japonica</name>
    <dbReference type="NCBI Taxonomy" id="151549"/>
    <lineage>
        <taxon>Eukaryota</taxon>
        <taxon>Metazoa</taxon>
        <taxon>Ecdysozoa</taxon>
        <taxon>Arthropoda</taxon>
        <taxon>Hexapoda</taxon>
        <taxon>Insecta</taxon>
        <taxon>Pterygota</taxon>
        <taxon>Neoptera</taxon>
        <taxon>Endopterygota</taxon>
        <taxon>Lepidoptera</taxon>
        <taxon>Glossata</taxon>
        <taxon>Ditrysia</taxon>
        <taxon>Tineoidea</taxon>
        <taxon>Psychidae</taxon>
        <taxon>Oiketicinae</taxon>
        <taxon>Eumeta</taxon>
    </lineage>
</organism>
<evidence type="ECO:0000313" key="1">
    <source>
        <dbReference type="EMBL" id="GBP20301.1"/>
    </source>
</evidence>
<dbReference type="AlphaFoldDB" id="A0A4C1U1W7"/>
<protein>
    <submittedName>
        <fullName evidence="1">Uncharacterized protein</fullName>
    </submittedName>
</protein>
<sequence>MIYDQRYSQRTLIRGSARKERILNQKTGNAQVTPLGLWVSMFD</sequence>
<evidence type="ECO:0000313" key="2">
    <source>
        <dbReference type="Proteomes" id="UP000299102"/>
    </source>
</evidence>
<accession>A0A4C1U1W7</accession>
<dbReference type="EMBL" id="BGZK01000117">
    <property type="protein sequence ID" value="GBP20301.1"/>
    <property type="molecule type" value="Genomic_DNA"/>
</dbReference>
<keyword evidence="2" id="KW-1185">Reference proteome</keyword>
<proteinExistence type="predicted"/>